<dbReference type="InterPro" id="IPR051581">
    <property type="entry name" value="Ca-bind"/>
</dbReference>
<gene>
    <name evidence="6" type="ORF">Cvel_27473</name>
</gene>
<dbReference type="PANTHER" id="PTHR34524">
    <property type="entry name" value="CALCYPHOSIN"/>
    <property type="match status" value="1"/>
</dbReference>
<evidence type="ECO:0000256" key="3">
    <source>
        <dbReference type="ARBA" id="ARBA00022837"/>
    </source>
</evidence>
<dbReference type="InterPro" id="IPR011992">
    <property type="entry name" value="EF-hand-dom_pair"/>
</dbReference>
<evidence type="ECO:0000256" key="1">
    <source>
        <dbReference type="ARBA" id="ARBA00022723"/>
    </source>
</evidence>
<dbReference type="PROSITE" id="PS00018">
    <property type="entry name" value="EF_HAND_1"/>
    <property type="match status" value="1"/>
</dbReference>
<keyword evidence="2" id="KW-0677">Repeat</keyword>
<dbReference type="GO" id="GO:0005509">
    <property type="term" value="F:calcium ion binding"/>
    <property type="evidence" value="ECO:0007669"/>
    <property type="project" value="InterPro"/>
</dbReference>
<keyword evidence="1" id="KW-0479">Metal-binding</keyword>
<dbReference type="SUPFAM" id="SSF47473">
    <property type="entry name" value="EF-hand"/>
    <property type="match status" value="2"/>
</dbReference>
<dbReference type="InterPro" id="IPR018247">
    <property type="entry name" value="EF_Hand_1_Ca_BS"/>
</dbReference>
<dbReference type="PANTHER" id="PTHR34524:SF6">
    <property type="entry name" value="CALCYPHOSINE LIKE"/>
    <property type="match status" value="1"/>
</dbReference>
<organism evidence="6">
    <name type="scientific">Chromera velia CCMP2878</name>
    <dbReference type="NCBI Taxonomy" id="1169474"/>
    <lineage>
        <taxon>Eukaryota</taxon>
        <taxon>Sar</taxon>
        <taxon>Alveolata</taxon>
        <taxon>Colpodellida</taxon>
        <taxon>Chromeraceae</taxon>
        <taxon>Chromera</taxon>
    </lineage>
</organism>
<feature type="region of interest" description="Disordered" evidence="4">
    <location>
        <begin position="1021"/>
        <end position="1043"/>
    </location>
</feature>
<dbReference type="SMART" id="SM00054">
    <property type="entry name" value="EFh"/>
    <property type="match status" value="4"/>
</dbReference>
<dbReference type="PROSITE" id="PS50222">
    <property type="entry name" value="EF_HAND_2"/>
    <property type="match status" value="2"/>
</dbReference>
<feature type="domain" description="EF-hand" evidence="5">
    <location>
        <begin position="785"/>
        <end position="812"/>
    </location>
</feature>
<protein>
    <recommendedName>
        <fullName evidence="5">EF-hand domain-containing protein</fullName>
    </recommendedName>
</protein>
<name>A0A0G4HHD0_9ALVE</name>
<feature type="domain" description="EF-hand" evidence="5">
    <location>
        <begin position="813"/>
        <end position="848"/>
    </location>
</feature>
<evidence type="ECO:0000256" key="2">
    <source>
        <dbReference type="ARBA" id="ARBA00022737"/>
    </source>
</evidence>
<dbReference type="InterPro" id="IPR002048">
    <property type="entry name" value="EF_hand_dom"/>
</dbReference>
<sequence length="1369" mass="153582">MQERFGKQQDALLRTVAATREDAFRTEQQDDRDLATARRMSRTIGDQTIMGRQKQEETEKWQEHRLRTSSLAQTIRRILRDRYSNRQDLVFLWRFMTGWSGKKDDRGVCAGTLGPAEFKKMLNKVGLNASDEEARYLIASVDKEGRGAMRYEELVTLVYSRFYDVVPGRDQAVEKFAGATLRNLSGTLLMDRIPKIANALKLEDPDASSYVNRNQFNRAVAKAIPGIAEPALDWLWNAQFDQMTQETDQELASLRAAGESGETGYTWSNDKRRLNWMSFVEDIEKFAHYHRPTTPVHLEGSSPIKRLVDNLKPWVKDVRLHCSELITTGLDVTNIKDVALKSFSFNEAVRDRAELCRDRLRCRLPSNKLRKRFGDRQFMQREELISLINEEVKKLPGGIPKKDLSLVNTVKMFAPIDARKRFVTPFLEEEDKEKDFEERQPTLQQPSEGPPHSEWTPAERVPEREGPIFQGPHPSDVDFSPTPGHMPASSSAPPPPSSHAAVHQPPLREFPVSEDPNSRGPSRPRTAAVQLPPPPSDTDCPPDIPPKQSLQESLGSPIERGEPISPSLAYGTVLTSAELLRASQEGRLRDYKGQPLTVLPGKAPLQLVASKRGERPNALPGKRDAGTLEEKAQWRDGDYLQRLVRNVNQSPTGYDHPLYYNPKRGGTAIAKRYMGPKDIEALVYTQHADKEGNVDLDNFLRDIYCNPYVPELHRHRDGMEDGLRKLPPFAPETVEGAGRVHDEDGATKCMSEIANKLVLISKSKSKGQHFILICCIAVPYKPTTLFKELDEDHDGYLTRADLQRAAGRHRFAVTEHQLNALFTTLDKDGDGHVDPGKFCRRMPEINGTAFRDLLFTSPEIKLQPEDVPGEHPETLPEDHNVFMPATSCFRQSAPVISAPFDRNGLVVQHPHYTGTRIRPLVEYQRKEFSLEEQANPPPLDDEVASLNSEEIQKGLFGSSSRVNANVTKQSALALHTPTCALPDVPPPTDPHVTKASAAFGATRPFKTKSIFLACDDAEGAGGAPTSPLPPANAPDHPIFPQNTNEDPKVVSHPPPYFLRAASQPSLGEVESSMQMNATSLGFHRDRSNEGGVEGAGGEILDGMEGEGGAESDMNAKMSKSMSLFDFRKSAERLGGRRTEQVINWRGQRGDNVFAESLKEINRGRSDAILPDASVHVPFAAHTVGERFWPTRLNQKVPKKPRDGLVKAFVSPSAVIRGRVKREYTAMADEERAKMPPGRFDRTFYADTRGITQPAFCPSGRNSPIFANASERELVEDLTRKARFVSSSKAASTEGLGVTVDRLSPVTIDKQRKDAMRNTKSERLFIRRLEEDENRRWSEEQRHMLEQSRIAAKALQKLQYETRIRVKNQW</sequence>
<keyword evidence="3" id="KW-0106">Calcium</keyword>
<evidence type="ECO:0000259" key="5">
    <source>
        <dbReference type="PROSITE" id="PS50222"/>
    </source>
</evidence>
<dbReference type="VEuPathDB" id="CryptoDB:Cvel_27473"/>
<dbReference type="Gene3D" id="1.10.238.10">
    <property type="entry name" value="EF-hand"/>
    <property type="match status" value="2"/>
</dbReference>
<evidence type="ECO:0000313" key="6">
    <source>
        <dbReference type="EMBL" id="CEM43355.1"/>
    </source>
</evidence>
<accession>A0A0G4HHD0</accession>
<proteinExistence type="predicted"/>
<reference evidence="6" key="1">
    <citation type="submission" date="2014-11" db="EMBL/GenBank/DDBJ databases">
        <authorList>
            <person name="Otto D Thomas"/>
            <person name="Naeem Raeece"/>
        </authorList>
    </citation>
    <scope>NUCLEOTIDE SEQUENCE</scope>
</reference>
<feature type="region of interest" description="Disordered" evidence="4">
    <location>
        <begin position="430"/>
        <end position="564"/>
    </location>
</feature>
<dbReference type="Pfam" id="PF13499">
    <property type="entry name" value="EF-hand_7"/>
    <property type="match status" value="1"/>
</dbReference>
<dbReference type="EMBL" id="CDMZ01002664">
    <property type="protein sequence ID" value="CEM43355.1"/>
    <property type="molecule type" value="Genomic_DNA"/>
</dbReference>
<evidence type="ECO:0000256" key="4">
    <source>
        <dbReference type="SAM" id="MobiDB-lite"/>
    </source>
</evidence>
<dbReference type="CDD" id="cd00051">
    <property type="entry name" value="EFh"/>
    <property type="match status" value="1"/>
</dbReference>